<reference evidence="2 3" key="1">
    <citation type="submission" date="2018-08" db="EMBL/GenBank/DDBJ databases">
        <title>Horizontal acquisition of hydrogen conversion ability and other habitat adaptations in Hydrogenovibrio crunogenus strains.</title>
        <authorList>
            <person name="Gonnella G."/>
            <person name="Adam N."/>
            <person name="Perner M."/>
        </authorList>
    </citation>
    <scope>NUCLEOTIDE SEQUENCE [LARGE SCALE GENOMIC DNA]</scope>
    <source>
        <strain evidence="2 3">SP-41</strain>
    </source>
</reference>
<keyword evidence="1" id="KW-0472">Membrane</keyword>
<dbReference type="AlphaFoldDB" id="A0A4P7P2M7"/>
<proteinExistence type="predicted"/>
<evidence type="ECO:0000313" key="3">
    <source>
        <dbReference type="Proteomes" id="UP000296201"/>
    </source>
</evidence>
<accession>A0A4P7P2M7</accession>
<sequence length="291" mass="33798">MSEDWRLLIEAIEGLKQESSFLKDYLWPILTGLFSALLGAGIAFWTIKHQERVQIEKEKLDSVNSLMLTVLQAQANLLAWKNNYAQTINIDQSVSTDPLYRLLSIPRMVGVKNSIDYKTESIIFIAKNEQEVSEFSDWQNIARIFSMIGNYNELQTVLDKRSESYEKVVKIIAASQNGTDINRTELYQLIPWDLLKETIDLTEKMIVMVDDLIIEMTSFLQKFPDISKNSIKTKKIKHYGNVITASSPPDEFLYLYQRCMEVNYQKLAKIFHENEELVKVRYKRGQMTSED</sequence>
<dbReference type="Proteomes" id="UP000296201">
    <property type="component" value="Chromosome"/>
</dbReference>
<name>A0A4P7P2M7_9GAMM</name>
<evidence type="ECO:0000313" key="2">
    <source>
        <dbReference type="EMBL" id="QBZ83572.1"/>
    </source>
</evidence>
<organism evidence="2 3">
    <name type="scientific">Hydrogenovibrio crunogenus</name>
    <dbReference type="NCBI Taxonomy" id="39765"/>
    <lineage>
        <taxon>Bacteria</taxon>
        <taxon>Pseudomonadati</taxon>
        <taxon>Pseudomonadota</taxon>
        <taxon>Gammaproteobacteria</taxon>
        <taxon>Thiotrichales</taxon>
        <taxon>Piscirickettsiaceae</taxon>
        <taxon>Hydrogenovibrio</taxon>
    </lineage>
</organism>
<dbReference type="RefSeq" id="WP_135796177.1">
    <property type="nucleotide sequence ID" value="NZ_CP032096.1"/>
</dbReference>
<dbReference type="OrthoDB" id="5811666at2"/>
<feature type="transmembrane region" description="Helical" evidence="1">
    <location>
        <begin position="25"/>
        <end position="47"/>
    </location>
</feature>
<dbReference type="EMBL" id="CP032096">
    <property type="protein sequence ID" value="QBZ83572.1"/>
    <property type="molecule type" value="Genomic_DNA"/>
</dbReference>
<protein>
    <submittedName>
        <fullName evidence="2">Uncharacterized protein</fullName>
    </submittedName>
</protein>
<gene>
    <name evidence="2" type="ORF">GHNINEIG_01632</name>
</gene>
<keyword evidence="1" id="KW-1133">Transmembrane helix</keyword>
<keyword evidence="1" id="KW-0812">Transmembrane</keyword>
<keyword evidence="3" id="KW-1185">Reference proteome</keyword>
<evidence type="ECO:0000256" key="1">
    <source>
        <dbReference type="SAM" id="Phobius"/>
    </source>
</evidence>